<protein>
    <recommendedName>
        <fullName evidence="3">Prenyltransferase alpha-alpha toroid domain-containing protein</fullName>
    </recommendedName>
</protein>
<keyword evidence="1" id="KW-0479">Metal-binding</keyword>
<dbReference type="GO" id="GO:0004662">
    <property type="term" value="F:CAAX-protein geranylgeranyltransferase activity"/>
    <property type="evidence" value="ECO:0007669"/>
    <property type="project" value="TreeGrafter"/>
</dbReference>
<evidence type="ECO:0000259" key="3">
    <source>
        <dbReference type="Pfam" id="PF00432"/>
    </source>
</evidence>
<dbReference type="Proteomes" id="UP000688137">
    <property type="component" value="Unassembled WGS sequence"/>
</dbReference>
<keyword evidence="2" id="KW-0677">Repeat</keyword>
<organism evidence="4 5">
    <name type="scientific">Paramecium primaurelia</name>
    <dbReference type="NCBI Taxonomy" id="5886"/>
    <lineage>
        <taxon>Eukaryota</taxon>
        <taxon>Sar</taxon>
        <taxon>Alveolata</taxon>
        <taxon>Ciliophora</taxon>
        <taxon>Intramacronucleata</taxon>
        <taxon>Oligohymenophorea</taxon>
        <taxon>Peniculida</taxon>
        <taxon>Parameciidae</taxon>
        <taxon>Paramecium</taxon>
    </lineage>
</organism>
<dbReference type="GO" id="GO:0005953">
    <property type="term" value="C:CAAX-protein geranylgeranyltransferase complex"/>
    <property type="evidence" value="ECO:0007669"/>
    <property type="project" value="TreeGrafter"/>
</dbReference>
<dbReference type="InterPro" id="IPR001330">
    <property type="entry name" value="Prenyltrans"/>
</dbReference>
<evidence type="ECO:0000313" key="5">
    <source>
        <dbReference type="Proteomes" id="UP000688137"/>
    </source>
</evidence>
<name>A0A8S1M3B2_PARPR</name>
<dbReference type="PANTHER" id="PTHR11774:SF4">
    <property type="entry name" value="GERANYLGERANYL TRANSFERASE TYPE-1 SUBUNIT BETA"/>
    <property type="match status" value="1"/>
</dbReference>
<comment type="caution">
    <text evidence="4">The sequence shown here is derived from an EMBL/GenBank/DDBJ whole genome shotgun (WGS) entry which is preliminary data.</text>
</comment>
<evidence type="ECO:0000313" key="4">
    <source>
        <dbReference type="EMBL" id="CAD8069514.1"/>
    </source>
</evidence>
<evidence type="ECO:0000256" key="2">
    <source>
        <dbReference type="ARBA" id="ARBA00022737"/>
    </source>
</evidence>
<sequence length="297" mass="34079">MQQQLTIEKHEEFIKKTLYQQKLPCKMDSLKALILYCCVTTLKLLKSEYQCEPIVEFLKHLEVQPHQYRASTYDDSEPSIVNSYCAISVLRQIKQKIEVNKESALNYVRSLIQEDGNIRSSVSSNDADLRMVYSALAYLDLLEIDTSEFQQTVGKFILTCQNQDGAFGLRPNLESHCGASYCAVSSLIILKLEIPNKSSLIEWLVMRQCKMTGGMAGRINKIPDSCYSFWIGWNLRLLGLDLLDKERLMEFLQHCQSNYGGFSKYPQNMPDPIHTLHSLLGILENEDYDYVHAIILN</sequence>
<gene>
    <name evidence="4" type="ORF">PPRIM_AZ9-3.1.T0440064</name>
</gene>
<feature type="domain" description="Prenyltransferase alpha-alpha toroid" evidence="3">
    <location>
        <begin position="5"/>
        <end position="282"/>
    </location>
</feature>
<evidence type="ECO:0000256" key="1">
    <source>
        <dbReference type="ARBA" id="ARBA00022723"/>
    </source>
</evidence>
<dbReference type="InterPro" id="IPR045089">
    <property type="entry name" value="PGGT1B-like"/>
</dbReference>
<dbReference type="CDD" id="cd02890">
    <property type="entry name" value="PTase"/>
    <property type="match status" value="1"/>
</dbReference>
<dbReference type="AlphaFoldDB" id="A0A8S1M3B2"/>
<dbReference type="Pfam" id="PF00432">
    <property type="entry name" value="Prenyltrans"/>
    <property type="match status" value="1"/>
</dbReference>
<keyword evidence="5" id="KW-1185">Reference proteome</keyword>
<reference evidence="4" key="1">
    <citation type="submission" date="2021-01" db="EMBL/GenBank/DDBJ databases">
        <authorList>
            <consortium name="Genoscope - CEA"/>
            <person name="William W."/>
        </authorList>
    </citation>
    <scope>NUCLEOTIDE SEQUENCE</scope>
</reference>
<dbReference type="GO" id="GO:0046872">
    <property type="term" value="F:metal ion binding"/>
    <property type="evidence" value="ECO:0007669"/>
    <property type="project" value="UniProtKB-KW"/>
</dbReference>
<proteinExistence type="predicted"/>
<dbReference type="OMA" id="IVNSYCA"/>
<dbReference type="EMBL" id="CAJJDM010000044">
    <property type="protein sequence ID" value="CAD8069514.1"/>
    <property type="molecule type" value="Genomic_DNA"/>
</dbReference>
<accession>A0A8S1M3B2</accession>
<dbReference type="PANTHER" id="PTHR11774">
    <property type="entry name" value="GERANYLGERANYL TRANSFERASE TYPE BETA SUBUNIT"/>
    <property type="match status" value="1"/>
</dbReference>